<evidence type="ECO:0000256" key="1">
    <source>
        <dbReference type="PIRSR" id="PIRSR018249-1"/>
    </source>
</evidence>
<feature type="binding site" evidence="2">
    <location>
        <begin position="108"/>
        <end position="109"/>
    </location>
    <ligand>
        <name>S-adenosyl-L-methionine</name>
        <dbReference type="ChEBI" id="CHEBI:59789"/>
    </ligand>
</feature>
<evidence type="ECO:0000313" key="6">
    <source>
        <dbReference type="Proteomes" id="UP000051256"/>
    </source>
</evidence>
<feature type="binding site" evidence="2">
    <location>
        <position position="83"/>
    </location>
    <ligand>
        <name>S-adenosyl-L-methionine</name>
        <dbReference type="ChEBI" id="CHEBI:59789"/>
    </ligand>
</feature>
<gene>
    <name evidence="5" type="ORF">FC56_GL000074</name>
</gene>
<dbReference type="Proteomes" id="UP000051256">
    <property type="component" value="Unassembled WGS sequence"/>
</dbReference>
<evidence type="ECO:0000256" key="2">
    <source>
        <dbReference type="PIRSR" id="PIRSR018249-2"/>
    </source>
</evidence>
<name>A0A0R2CQM4_9LACO</name>
<dbReference type="GO" id="GO:0008168">
    <property type="term" value="F:methyltransferase activity"/>
    <property type="evidence" value="ECO:0007669"/>
    <property type="project" value="UniProtKB-KW"/>
</dbReference>
<dbReference type="PANTHER" id="PTHR43460:SF1">
    <property type="entry name" value="METHYLTRANSFERASE TYPE 11 DOMAIN-CONTAINING PROTEIN"/>
    <property type="match status" value="1"/>
</dbReference>
<dbReference type="AlphaFoldDB" id="A0A0R2CQM4"/>
<comment type="caution">
    <text evidence="5">The sequence shown here is derived from an EMBL/GenBank/DDBJ whole genome shotgun (WGS) entry which is preliminary data.</text>
</comment>
<feature type="domain" description="Methyltransferase" evidence="3">
    <location>
        <begin position="96"/>
        <end position="200"/>
    </location>
</feature>
<dbReference type="InterPro" id="IPR052939">
    <property type="entry name" value="23S_rRNA_MeTrnsfrase_RlmA"/>
</dbReference>
<dbReference type="PIRSF" id="PIRSF018249">
    <property type="entry name" value="MyrA_prd"/>
    <property type="match status" value="1"/>
</dbReference>
<dbReference type="SUPFAM" id="SSF53335">
    <property type="entry name" value="S-adenosyl-L-methionine-dependent methyltransferases"/>
    <property type="match status" value="1"/>
</dbReference>
<keyword evidence="1" id="KW-0479">Metal-binding</keyword>
<proteinExistence type="predicted"/>
<dbReference type="Pfam" id="PF21302">
    <property type="entry name" value="Zn_ribbon_RlmA"/>
    <property type="match status" value="1"/>
</dbReference>
<dbReference type="EMBL" id="AYZR01000007">
    <property type="protein sequence ID" value="KRM94093.1"/>
    <property type="molecule type" value="Genomic_DNA"/>
</dbReference>
<dbReference type="InterPro" id="IPR016718">
    <property type="entry name" value="rRNA_m1G-MeTrfase_A_prd"/>
</dbReference>
<feature type="binding site" evidence="1">
    <location>
        <position position="41"/>
    </location>
    <ligand>
        <name>Zn(2+)</name>
        <dbReference type="ChEBI" id="CHEBI:29105"/>
    </ligand>
</feature>
<dbReference type="CDD" id="cd02440">
    <property type="entry name" value="AdoMet_MTases"/>
    <property type="match status" value="1"/>
</dbReference>
<keyword evidence="2" id="KW-0949">S-adenosyl-L-methionine</keyword>
<keyword evidence="1" id="KW-0862">Zinc</keyword>
<evidence type="ECO:0000259" key="4">
    <source>
        <dbReference type="Pfam" id="PF21302"/>
    </source>
</evidence>
<keyword evidence="5" id="KW-0489">Methyltransferase</keyword>
<dbReference type="Gene3D" id="3.40.50.150">
    <property type="entry name" value="Vaccinia Virus protein VP39"/>
    <property type="match status" value="1"/>
</dbReference>
<evidence type="ECO:0000313" key="5">
    <source>
        <dbReference type="EMBL" id="KRM94093.1"/>
    </source>
</evidence>
<reference evidence="5 6" key="1">
    <citation type="journal article" date="2015" name="Genome Announc.">
        <title>Expanding the biotechnology potential of lactobacilli through comparative genomics of 213 strains and associated genera.</title>
        <authorList>
            <person name="Sun Z."/>
            <person name="Harris H.M."/>
            <person name="McCann A."/>
            <person name="Guo C."/>
            <person name="Argimon S."/>
            <person name="Zhang W."/>
            <person name="Yang X."/>
            <person name="Jeffery I.B."/>
            <person name="Cooney J.C."/>
            <person name="Kagawa T.F."/>
            <person name="Liu W."/>
            <person name="Song Y."/>
            <person name="Salvetti E."/>
            <person name="Wrobel A."/>
            <person name="Rasinkangas P."/>
            <person name="Parkhill J."/>
            <person name="Rea M.C."/>
            <person name="O'Sullivan O."/>
            <person name="Ritari J."/>
            <person name="Douillard F.P."/>
            <person name="Paul Ross R."/>
            <person name="Yang R."/>
            <person name="Briner A.E."/>
            <person name="Felis G.E."/>
            <person name="de Vos W.M."/>
            <person name="Barrangou R."/>
            <person name="Klaenhammer T.R."/>
            <person name="Caufield P.W."/>
            <person name="Cui Y."/>
            <person name="Zhang H."/>
            <person name="O'Toole P.W."/>
        </authorList>
    </citation>
    <scope>NUCLEOTIDE SEQUENCE [LARGE SCALE GENOMIC DNA]</scope>
    <source>
        <strain evidence="5 6">DSM 24302</strain>
    </source>
</reference>
<feature type="domain" description="23S rRNA (guanine(745)-N(1))-methyltransferase N-terminal" evidence="4">
    <location>
        <begin position="22"/>
        <end position="54"/>
    </location>
</feature>
<dbReference type="InterPro" id="IPR048647">
    <property type="entry name" value="RlmA_N"/>
</dbReference>
<dbReference type="GO" id="GO:0032259">
    <property type="term" value="P:methylation"/>
    <property type="evidence" value="ECO:0007669"/>
    <property type="project" value="UniProtKB-KW"/>
</dbReference>
<dbReference type="InterPro" id="IPR029063">
    <property type="entry name" value="SAM-dependent_MTases_sf"/>
</dbReference>
<dbReference type="GO" id="GO:0046872">
    <property type="term" value="F:metal ion binding"/>
    <property type="evidence" value="ECO:0007669"/>
    <property type="project" value="UniProtKB-KW"/>
</dbReference>
<keyword evidence="5" id="KW-0808">Transferase</keyword>
<evidence type="ECO:0000259" key="3">
    <source>
        <dbReference type="Pfam" id="PF13847"/>
    </source>
</evidence>
<feature type="binding site" evidence="1">
    <location>
        <position position="24"/>
    </location>
    <ligand>
        <name>Zn(2+)</name>
        <dbReference type="ChEBI" id="CHEBI:29105"/>
    </ligand>
</feature>
<keyword evidence="6" id="KW-1185">Reference proteome</keyword>
<sequence length="286" mass="32098">MEDKMKKIEIARQFLTDHLELFRCPVCEQPFVTADEQGLLCPNRHQFDLNKKGTLYFLAKKFSGEYDGEMLAARQRIIQAGLFDGILAKVAETITSSHAAILDVGCGEGTPLNKLLKLRGNQDYGVGFDISKPGINLANNQATPSFFCVADLARLPFNDHSMDVVFDLFSPSAYGEFNRVVKPGGQLIKIIPNSDYLMELRHLLYPEGSKNQSYSNKEVVDLFVKHYPNSTQQQITYQFDLSQVANQDLLIMTPLHWGQGSQPVTAEKLNSLSQITVSVTMLVQRF</sequence>
<feature type="binding site" evidence="1">
    <location>
        <position position="27"/>
    </location>
    <ligand>
        <name>Zn(2+)</name>
        <dbReference type="ChEBI" id="CHEBI:29105"/>
    </ligand>
</feature>
<dbReference type="PANTHER" id="PTHR43460">
    <property type="entry name" value="METHYLTRANSFERASE"/>
    <property type="match status" value="1"/>
</dbReference>
<feature type="binding site" evidence="2">
    <location>
        <position position="196"/>
    </location>
    <ligand>
        <name>S-adenosyl-L-methionine</name>
        <dbReference type="ChEBI" id="CHEBI:59789"/>
    </ligand>
</feature>
<protein>
    <submittedName>
        <fullName evidence="5">23S rRNA methyltransferase A</fullName>
    </submittedName>
</protein>
<dbReference type="Pfam" id="PF13847">
    <property type="entry name" value="Methyltransf_31"/>
    <property type="match status" value="1"/>
</dbReference>
<accession>A0A0R2CQM4</accession>
<feature type="binding site" evidence="1">
    <location>
        <position position="45"/>
    </location>
    <ligand>
        <name>Zn(2+)</name>
        <dbReference type="ChEBI" id="CHEBI:29105"/>
    </ligand>
</feature>
<dbReference type="STRING" id="1423802.FC56_GL000074"/>
<dbReference type="InterPro" id="IPR025714">
    <property type="entry name" value="Methyltranfer_dom"/>
</dbReference>
<dbReference type="PATRIC" id="fig|1423802.4.peg.75"/>
<organism evidence="5 6">
    <name type="scientific">Lentilactobacillus senioris DSM 24302 = JCM 17472</name>
    <dbReference type="NCBI Taxonomy" id="1423802"/>
    <lineage>
        <taxon>Bacteria</taxon>
        <taxon>Bacillati</taxon>
        <taxon>Bacillota</taxon>
        <taxon>Bacilli</taxon>
        <taxon>Lactobacillales</taxon>
        <taxon>Lactobacillaceae</taxon>
        <taxon>Lentilactobacillus</taxon>
    </lineage>
</organism>